<accession>A0A0R2LLP0</accession>
<dbReference type="STRING" id="449659.IV66_GL001603"/>
<organism evidence="1 2">
    <name type="scientific">Ligilactobacillus pobuzihii</name>
    <dbReference type="NCBI Taxonomy" id="449659"/>
    <lineage>
        <taxon>Bacteria</taxon>
        <taxon>Bacillati</taxon>
        <taxon>Bacillota</taxon>
        <taxon>Bacilli</taxon>
        <taxon>Lactobacillales</taxon>
        <taxon>Lactobacillaceae</taxon>
        <taxon>Ligilactobacillus</taxon>
    </lineage>
</organism>
<dbReference type="RefSeq" id="WP_017868697.1">
    <property type="nucleotide sequence ID" value="NZ_BJYB01000012.1"/>
</dbReference>
<dbReference type="EMBL" id="JQCN01000031">
    <property type="protein sequence ID" value="KRN99597.1"/>
    <property type="molecule type" value="Genomic_DNA"/>
</dbReference>
<evidence type="ECO:0000313" key="1">
    <source>
        <dbReference type="EMBL" id="KRN99597.1"/>
    </source>
</evidence>
<gene>
    <name evidence="1" type="ORF">IV66_GL001603</name>
</gene>
<evidence type="ECO:0000313" key="2">
    <source>
        <dbReference type="Proteomes" id="UP000051886"/>
    </source>
</evidence>
<dbReference type="Proteomes" id="UP000051886">
    <property type="component" value="Unassembled WGS sequence"/>
</dbReference>
<sequence>MKGIVSSDALFHLHDSFTKEIEKFKTTVHENDNAAVIDTASFGELEGKFSTAETDFAALEKKFSKVYTNINDIVAVSSPSSANYVKELNAAKKVLTNTEKWLAEINGDKLGAKTSELLSKQGKELKQLGETEGHSFSSAAAKEIYTATAFQKQVKKSHAATAKLEKSSLAAHQKKIKQEGYQQALINGDLTAKDIDQLGKSANKNAKDAYKQLRDMAAMIGRPVTAKSFKKYGSFGKKTNELLMKDYRDVKRFLRTKKDSKAAQRALKVMGKGSFNEFLAKNAHKLKNYTKAWKNYDRVEGWVSDTGGKVAEKFAKSLPKVKGLGKLAKATGWTAMAGSAAINGGESFLDKKSKGYHSVGKSVIHAGVESVKSAGPVEGAMTGAKVGTIFPLPGATAIGAGVGFLIGGASKIWGAASPKTKTKFFNSVEKFGDKVHDKVIGKLAKKLSGHL</sequence>
<name>A0A0R2LLP0_9LACO</name>
<evidence type="ECO:0008006" key="3">
    <source>
        <dbReference type="Google" id="ProtNLM"/>
    </source>
</evidence>
<dbReference type="OrthoDB" id="2224806at2"/>
<proteinExistence type="predicted"/>
<keyword evidence="2" id="KW-1185">Reference proteome</keyword>
<comment type="caution">
    <text evidence="1">The sequence shown here is derived from an EMBL/GenBank/DDBJ whole genome shotgun (WGS) entry which is preliminary data.</text>
</comment>
<dbReference type="AlphaFoldDB" id="A0A0R2LLP0"/>
<reference evidence="1 2" key="1">
    <citation type="journal article" date="2015" name="Genome Announc.">
        <title>Expanding the biotechnology potential of lactobacilli through comparative genomics of 213 strains and associated genera.</title>
        <authorList>
            <person name="Sun Z."/>
            <person name="Harris H.M."/>
            <person name="McCann A."/>
            <person name="Guo C."/>
            <person name="Argimon S."/>
            <person name="Zhang W."/>
            <person name="Yang X."/>
            <person name="Jeffery I.B."/>
            <person name="Cooney J.C."/>
            <person name="Kagawa T.F."/>
            <person name="Liu W."/>
            <person name="Song Y."/>
            <person name="Salvetti E."/>
            <person name="Wrobel A."/>
            <person name="Rasinkangas P."/>
            <person name="Parkhill J."/>
            <person name="Rea M.C."/>
            <person name="O'Sullivan O."/>
            <person name="Ritari J."/>
            <person name="Douillard F.P."/>
            <person name="Paul Ross R."/>
            <person name="Yang R."/>
            <person name="Briner A.E."/>
            <person name="Felis G.E."/>
            <person name="de Vos W.M."/>
            <person name="Barrangou R."/>
            <person name="Klaenhammer T.R."/>
            <person name="Caufield P.W."/>
            <person name="Cui Y."/>
            <person name="Zhang H."/>
            <person name="O'Toole P.W."/>
        </authorList>
    </citation>
    <scope>NUCLEOTIDE SEQUENCE [LARGE SCALE GENOMIC DNA]</scope>
    <source>
        <strain evidence="1 2">NBRC 103219</strain>
    </source>
</reference>
<protein>
    <recommendedName>
        <fullName evidence="3">LXG domain-containing protein</fullName>
    </recommendedName>
</protein>
<dbReference type="PATRIC" id="fig|449659.4.peg.1632"/>